<dbReference type="PROSITE" id="PS50267">
    <property type="entry name" value="NA_NEUROTRAN_SYMP_3"/>
    <property type="match status" value="1"/>
</dbReference>
<keyword evidence="3" id="KW-0813">Transport</keyword>
<evidence type="ECO:0000256" key="8">
    <source>
        <dbReference type="ARBA" id="ARBA00023180"/>
    </source>
</evidence>
<evidence type="ECO:0000256" key="2">
    <source>
        <dbReference type="ARBA" id="ARBA00006459"/>
    </source>
</evidence>
<evidence type="ECO:0000256" key="1">
    <source>
        <dbReference type="ARBA" id="ARBA00004141"/>
    </source>
</evidence>
<protein>
    <recommendedName>
        <fullName evidence="12">Sodium:neurotransmitter symporter family protein</fullName>
    </recommendedName>
</protein>
<evidence type="ECO:0000313" key="11">
    <source>
        <dbReference type="Proteomes" id="UP001303046"/>
    </source>
</evidence>
<dbReference type="InterPro" id="IPR000175">
    <property type="entry name" value="Na/ntran_symport"/>
</dbReference>
<organism evidence="10 11">
    <name type="scientific">Necator americanus</name>
    <name type="common">Human hookworm</name>
    <dbReference type="NCBI Taxonomy" id="51031"/>
    <lineage>
        <taxon>Eukaryota</taxon>
        <taxon>Metazoa</taxon>
        <taxon>Ecdysozoa</taxon>
        <taxon>Nematoda</taxon>
        <taxon>Chromadorea</taxon>
        <taxon>Rhabditida</taxon>
        <taxon>Rhabditina</taxon>
        <taxon>Rhabditomorpha</taxon>
        <taxon>Strongyloidea</taxon>
        <taxon>Ancylostomatidae</taxon>
        <taxon>Bunostominae</taxon>
        <taxon>Necator</taxon>
    </lineage>
</organism>
<evidence type="ECO:0000256" key="5">
    <source>
        <dbReference type="ARBA" id="ARBA00022847"/>
    </source>
</evidence>
<keyword evidence="4 9" id="KW-0812">Transmembrane</keyword>
<keyword evidence="5" id="KW-0769">Symport</keyword>
<comment type="subcellular location">
    <subcellularLocation>
        <location evidence="1">Membrane</location>
        <topology evidence="1">Multi-pass membrane protein</topology>
    </subcellularLocation>
</comment>
<feature type="transmembrane region" description="Helical" evidence="9">
    <location>
        <begin position="639"/>
        <end position="658"/>
    </location>
</feature>
<feature type="transmembrane region" description="Helical" evidence="9">
    <location>
        <begin position="307"/>
        <end position="325"/>
    </location>
</feature>
<accession>A0ABR1CG21</accession>
<evidence type="ECO:0000256" key="9">
    <source>
        <dbReference type="SAM" id="Phobius"/>
    </source>
</evidence>
<keyword evidence="8" id="KW-0325">Glycoprotein</keyword>
<feature type="transmembrane region" description="Helical" evidence="9">
    <location>
        <begin position="418"/>
        <end position="440"/>
    </location>
</feature>
<proteinExistence type="inferred from homology"/>
<evidence type="ECO:0000256" key="4">
    <source>
        <dbReference type="ARBA" id="ARBA00022692"/>
    </source>
</evidence>
<gene>
    <name evidence="10" type="primary">Necator_chrII.g7644</name>
    <name evidence="10" type="ORF">RB195_019850</name>
</gene>
<feature type="transmembrane region" description="Helical" evidence="9">
    <location>
        <begin position="612"/>
        <end position="630"/>
    </location>
</feature>
<comment type="similarity">
    <text evidence="2">Belongs to the sodium:neurotransmitter symporter (SNF) (TC 2.A.22) family.</text>
</comment>
<dbReference type="Proteomes" id="UP001303046">
    <property type="component" value="Unassembled WGS sequence"/>
</dbReference>
<feature type="transmembrane region" description="Helical" evidence="9">
    <location>
        <begin position="143"/>
        <end position="162"/>
    </location>
</feature>
<dbReference type="EMBL" id="JAVFWL010000002">
    <property type="protein sequence ID" value="KAK6737394.1"/>
    <property type="molecule type" value="Genomic_DNA"/>
</dbReference>
<feature type="transmembrane region" description="Helical" evidence="9">
    <location>
        <begin position="527"/>
        <end position="546"/>
    </location>
</feature>
<dbReference type="SUPFAM" id="SSF161070">
    <property type="entry name" value="SNF-like"/>
    <property type="match status" value="1"/>
</dbReference>
<evidence type="ECO:0000256" key="3">
    <source>
        <dbReference type="ARBA" id="ARBA00022448"/>
    </source>
</evidence>
<feature type="transmembrane region" description="Helical" evidence="9">
    <location>
        <begin position="486"/>
        <end position="507"/>
    </location>
</feature>
<feature type="transmembrane region" description="Helical" evidence="9">
    <location>
        <begin position="558"/>
        <end position="580"/>
    </location>
</feature>
<dbReference type="PANTHER" id="PTHR11616:SF321">
    <property type="entry name" value="SODIUM-DEPENDENT NUTRIENT AMINO ACID TRANSPORTER 1-RELATED"/>
    <property type="match status" value="1"/>
</dbReference>
<dbReference type="Pfam" id="PF00209">
    <property type="entry name" value="SNF"/>
    <property type="match status" value="1"/>
</dbReference>
<evidence type="ECO:0008006" key="12">
    <source>
        <dbReference type="Google" id="ProtNLM"/>
    </source>
</evidence>
<dbReference type="InterPro" id="IPR037272">
    <property type="entry name" value="SNS_sf"/>
</dbReference>
<dbReference type="PANTHER" id="PTHR11616">
    <property type="entry name" value="SODIUM/CHLORIDE DEPENDENT TRANSPORTER"/>
    <property type="match status" value="1"/>
</dbReference>
<keyword evidence="11" id="KW-1185">Reference proteome</keyword>
<feature type="transmembrane region" description="Helical" evidence="9">
    <location>
        <begin position="182"/>
        <end position="204"/>
    </location>
</feature>
<sequence length="703" mass="79330">MGRLQASSPMGKWKFMGELPFSRSGHVELICWRRLQTASLAPPSHLIAGVWPDRRAGYKDVMKHSKLEGSEREFANADTVAMSPNMKTPPYDSAKLENVEHELGAPRNVVATKSGINWFLVHCVLCPKLLCSMHFRLIRNGGVFFFIPLLLSTCLIVVPLSFMELALGQYTSKQATIMFPRMSPILSGVGYTMFAMRIALAVGLKTEHRLCSLIWELIGTTFFERRNVECLTPSSSDCYIPNVCRTHEVFHQGACYDLRNDNTFTTDATILLRTQKVLESYIYSDDYNLPIASDQRVFGKMPGCHRVDGVLMFFTVCLICSRFGVSSFSKFSASIVLFSFFAVIIAFISLLLSGYYRISVKFLVLLNNDPSYLLSLDTWIEAIYLSLLLLSIADGSLHSLGASCSFGNNIIRNITHSIYFNTIFVFVCSLLFGMTTCVGLELKYRQHRKIDAPTHAIRNMLEKYIDNQDFSTPLYYFAVSNPFTKAATAVLVMAFTLLSSAVHVLAAEDVVMMVFHFCPSLLKLNSSIVRHCILSIMFITLSVVYYNLTHLEGIEKSYVPVFMATCVLAVWECICVSWNYTTFRLLVNIRTMGTSASPVITYGQRISVYLHFAWRYIIPMILMVTALYGLSSETFGVELSWTTVVTSFICAMPFFHAIKEVASCWHRNGVMASLFRSADRWGPLSIQHRKMAEFDEKAARISF</sequence>
<evidence type="ECO:0000313" key="10">
    <source>
        <dbReference type="EMBL" id="KAK6737394.1"/>
    </source>
</evidence>
<keyword evidence="7 9" id="KW-0472">Membrane</keyword>
<feature type="transmembrane region" description="Helical" evidence="9">
    <location>
        <begin position="331"/>
        <end position="352"/>
    </location>
</feature>
<evidence type="ECO:0000256" key="6">
    <source>
        <dbReference type="ARBA" id="ARBA00022989"/>
    </source>
</evidence>
<comment type="caution">
    <text evidence="10">The sequence shown here is derived from an EMBL/GenBank/DDBJ whole genome shotgun (WGS) entry which is preliminary data.</text>
</comment>
<name>A0ABR1CG21_NECAM</name>
<evidence type="ECO:0000256" key="7">
    <source>
        <dbReference type="ARBA" id="ARBA00023136"/>
    </source>
</evidence>
<keyword evidence="6 9" id="KW-1133">Transmembrane helix</keyword>
<reference evidence="10 11" key="1">
    <citation type="submission" date="2023-08" db="EMBL/GenBank/DDBJ databases">
        <title>A Necator americanus chromosomal reference genome.</title>
        <authorList>
            <person name="Ilik V."/>
            <person name="Petrzelkova K.J."/>
            <person name="Pardy F."/>
            <person name="Fuh T."/>
            <person name="Niatou-Singa F.S."/>
            <person name="Gouil Q."/>
            <person name="Baker L."/>
            <person name="Ritchie M.E."/>
            <person name="Jex A.R."/>
            <person name="Gazzola D."/>
            <person name="Li H."/>
            <person name="Toshio Fujiwara R."/>
            <person name="Zhan B."/>
            <person name="Aroian R.V."/>
            <person name="Pafco B."/>
            <person name="Schwarz E.M."/>
        </authorList>
    </citation>
    <scope>NUCLEOTIDE SEQUENCE [LARGE SCALE GENOMIC DNA]</scope>
    <source>
        <strain evidence="10 11">Aroian</strain>
        <tissue evidence="10">Whole animal</tissue>
    </source>
</reference>